<dbReference type="AlphaFoldDB" id="A0A139I898"/>
<accession>A0A139I898</accession>
<proteinExistence type="predicted"/>
<dbReference type="OrthoDB" id="5204190at2759"/>
<dbReference type="EMBL" id="LFZO01000236">
    <property type="protein sequence ID" value="KXT10859.1"/>
    <property type="molecule type" value="Genomic_DNA"/>
</dbReference>
<dbReference type="Proteomes" id="UP000073492">
    <property type="component" value="Unassembled WGS sequence"/>
</dbReference>
<evidence type="ECO:0000313" key="1">
    <source>
        <dbReference type="EMBL" id="KXT10859.1"/>
    </source>
</evidence>
<keyword evidence="2" id="KW-1185">Reference proteome</keyword>
<reference evidence="1 2" key="1">
    <citation type="submission" date="2015-07" db="EMBL/GenBank/DDBJ databases">
        <title>Comparative genomics of the Sigatoka disease complex on banana suggests a link between parallel evolutionary changes in Pseudocercospora fijiensis and Pseudocercospora eumusae and increased virulence on the banana host.</title>
        <authorList>
            <person name="Chang T.-C."/>
            <person name="Salvucci A."/>
            <person name="Crous P.W."/>
            <person name="Stergiopoulos I."/>
        </authorList>
    </citation>
    <scope>NUCLEOTIDE SEQUENCE [LARGE SCALE GENOMIC DNA]</scope>
    <source>
        <strain evidence="1 2">CBS 116634</strain>
    </source>
</reference>
<evidence type="ECO:0000313" key="2">
    <source>
        <dbReference type="Proteomes" id="UP000073492"/>
    </source>
</evidence>
<organism evidence="1 2">
    <name type="scientific">Pseudocercospora musae</name>
    <dbReference type="NCBI Taxonomy" id="113226"/>
    <lineage>
        <taxon>Eukaryota</taxon>
        <taxon>Fungi</taxon>
        <taxon>Dikarya</taxon>
        <taxon>Ascomycota</taxon>
        <taxon>Pezizomycotina</taxon>
        <taxon>Dothideomycetes</taxon>
        <taxon>Dothideomycetidae</taxon>
        <taxon>Mycosphaerellales</taxon>
        <taxon>Mycosphaerellaceae</taxon>
        <taxon>Pseudocercospora</taxon>
    </lineage>
</organism>
<sequence length="62" mass="7102">MFRSETNETKVNAALMDRQAIESVTKRGYHRQKEIHQPGGIGRVMLQSEHRAPQQSSICVQH</sequence>
<comment type="caution">
    <text evidence="1">The sequence shown here is derived from an EMBL/GenBank/DDBJ whole genome shotgun (WGS) entry which is preliminary data.</text>
</comment>
<protein>
    <submittedName>
        <fullName evidence="1">Uncharacterized protein</fullName>
    </submittedName>
</protein>
<name>A0A139I898_9PEZI</name>
<gene>
    <name evidence="1" type="ORF">AC579_1967</name>
</gene>